<dbReference type="GO" id="GO:0006740">
    <property type="term" value="P:NADPH regeneration"/>
    <property type="evidence" value="ECO:0007669"/>
    <property type="project" value="TreeGrafter"/>
</dbReference>
<feature type="domain" description="Gfo/Idh/MocA-like oxidoreductase C-terminal" evidence="3">
    <location>
        <begin position="139"/>
        <end position="329"/>
    </location>
</feature>
<dbReference type="Pfam" id="PF01408">
    <property type="entry name" value="GFO_IDH_MocA"/>
    <property type="match status" value="1"/>
</dbReference>
<dbReference type="Pfam" id="PF02894">
    <property type="entry name" value="GFO_IDH_MocA_C"/>
    <property type="match status" value="1"/>
</dbReference>
<name>A0A2G8L690_STIJA</name>
<dbReference type="EMBL" id="MRZV01000200">
    <property type="protein sequence ID" value="PIK55789.1"/>
    <property type="molecule type" value="Genomic_DNA"/>
</dbReference>
<dbReference type="AlphaFoldDB" id="A0A2G8L690"/>
<dbReference type="GO" id="GO:0005737">
    <property type="term" value="C:cytoplasm"/>
    <property type="evidence" value="ECO:0007669"/>
    <property type="project" value="TreeGrafter"/>
</dbReference>
<evidence type="ECO:0000313" key="4">
    <source>
        <dbReference type="EMBL" id="PIK55789.1"/>
    </source>
</evidence>
<evidence type="ECO:0000313" key="5">
    <source>
        <dbReference type="Proteomes" id="UP000230750"/>
    </source>
</evidence>
<dbReference type="SUPFAM" id="SSF55347">
    <property type="entry name" value="Glyceraldehyde-3-phosphate dehydrogenase-like, C-terminal domain"/>
    <property type="match status" value="1"/>
</dbReference>
<dbReference type="InterPro" id="IPR036291">
    <property type="entry name" value="NAD(P)-bd_dom_sf"/>
</dbReference>
<proteinExistence type="predicted"/>
<sequence length="332" mass="36594">MGRLILAVFGAGRAGSIHARNAVMTGRAEIKWIVDAVPNNGRKLSDELPSQAKVVKFGDHDQVLQDKSVNAVIVTVPSLMHEEVIKGCLKAGKAVFCEKPLTLDSLSTKECFELSQANGKPLICGFNRRFDPTVQSIHDQVQRGTLGQIKSIKICSRDPEYPTGEYAKSSGGIFKDSCCHDIDIICYILKEFPETVYAIGHAFNPDIASVGDYDQVFIVMKFPSGVNASIDMNRKAVYGYDQRLEGMLQEGNLRPTATILNTSDGERQDSLVVQFTDRYKDAYRNEMDHFIDVIAGQRDSIVTGKQTEAVIKIAEACLQSVETGQAVKMDYS</sequence>
<protein>
    <submittedName>
        <fullName evidence="4">Uncharacterized protein</fullName>
    </submittedName>
</protein>
<evidence type="ECO:0000259" key="2">
    <source>
        <dbReference type="Pfam" id="PF01408"/>
    </source>
</evidence>
<keyword evidence="1" id="KW-0560">Oxidoreductase</keyword>
<dbReference type="GO" id="GO:0016491">
    <property type="term" value="F:oxidoreductase activity"/>
    <property type="evidence" value="ECO:0007669"/>
    <property type="project" value="UniProtKB-KW"/>
</dbReference>
<feature type="domain" description="Gfo/Idh/MocA-like oxidoreductase N-terminal" evidence="2">
    <location>
        <begin position="7"/>
        <end position="125"/>
    </location>
</feature>
<dbReference type="PANTHER" id="PTHR42840:SF3">
    <property type="entry name" value="BINDING ROSSMANN FOLD OXIDOREDUCTASE, PUTATIVE (AFU_ORTHOLOGUE AFUA_2G10240)-RELATED"/>
    <property type="match status" value="1"/>
</dbReference>
<reference evidence="4 5" key="1">
    <citation type="journal article" date="2017" name="PLoS Biol.">
        <title>The sea cucumber genome provides insights into morphological evolution and visceral regeneration.</title>
        <authorList>
            <person name="Zhang X."/>
            <person name="Sun L."/>
            <person name="Yuan J."/>
            <person name="Sun Y."/>
            <person name="Gao Y."/>
            <person name="Zhang L."/>
            <person name="Li S."/>
            <person name="Dai H."/>
            <person name="Hamel J.F."/>
            <person name="Liu C."/>
            <person name="Yu Y."/>
            <person name="Liu S."/>
            <person name="Lin W."/>
            <person name="Guo K."/>
            <person name="Jin S."/>
            <person name="Xu P."/>
            <person name="Storey K.B."/>
            <person name="Huan P."/>
            <person name="Zhang T."/>
            <person name="Zhou Y."/>
            <person name="Zhang J."/>
            <person name="Lin C."/>
            <person name="Li X."/>
            <person name="Xing L."/>
            <person name="Huo D."/>
            <person name="Sun M."/>
            <person name="Wang L."/>
            <person name="Mercier A."/>
            <person name="Li F."/>
            <person name="Yang H."/>
            <person name="Xiang J."/>
        </authorList>
    </citation>
    <scope>NUCLEOTIDE SEQUENCE [LARGE SCALE GENOMIC DNA]</scope>
    <source>
        <strain evidence="4">Shaxun</strain>
        <tissue evidence="4">Muscle</tissue>
    </source>
</reference>
<gene>
    <name evidence="4" type="ORF">BSL78_07277</name>
</gene>
<dbReference type="Gene3D" id="3.30.360.10">
    <property type="entry name" value="Dihydrodipicolinate Reductase, domain 2"/>
    <property type="match status" value="1"/>
</dbReference>
<dbReference type="Gene3D" id="3.40.50.720">
    <property type="entry name" value="NAD(P)-binding Rossmann-like Domain"/>
    <property type="match status" value="1"/>
</dbReference>
<organism evidence="4 5">
    <name type="scientific">Stichopus japonicus</name>
    <name type="common">Sea cucumber</name>
    <dbReference type="NCBI Taxonomy" id="307972"/>
    <lineage>
        <taxon>Eukaryota</taxon>
        <taxon>Metazoa</taxon>
        <taxon>Echinodermata</taxon>
        <taxon>Eleutherozoa</taxon>
        <taxon>Echinozoa</taxon>
        <taxon>Holothuroidea</taxon>
        <taxon>Aspidochirotacea</taxon>
        <taxon>Aspidochirotida</taxon>
        <taxon>Stichopodidae</taxon>
        <taxon>Apostichopus</taxon>
    </lineage>
</organism>
<accession>A0A2G8L690</accession>
<dbReference type="Proteomes" id="UP000230750">
    <property type="component" value="Unassembled WGS sequence"/>
</dbReference>
<dbReference type="STRING" id="307972.A0A2G8L690"/>
<keyword evidence="5" id="KW-1185">Reference proteome</keyword>
<dbReference type="OrthoDB" id="64915at2759"/>
<dbReference type="PANTHER" id="PTHR42840">
    <property type="entry name" value="NAD(P)-BINDING ROSSMANN-FOLD SUPERFAMILY PROTEIN-RELATED"/>
    <property type="match status" value="1"/>
</dbReference>
<dbReference type="InterPro" id="IPR000683">
    <property type="entry name" value="Gfo/Idh/MocA-like_OxRdtase_N"/>
</dbReference>
<dbReference type="GO" id="GO:0000166">
    <property type="term" value="F:nucleotide binding"/>
    <property type="evidence" value="ECO:0007669"/>
    <property type="project" value="InterPro"/>
</dbReference>
<comment type="caution">
    <text evidence="4">The sequence shown here is derived from an EMBL/GenBank/DDBJ whole genome shotgun (WGS) entry which is preliminary data.</text>
</comment>
<evidence type="ECO:0000256" key="1">
    <source>
        <dbReference type="ARBA" id="ARBA00023002"/>
    </source>
</evidence>
<evidence type="ECO:0000259" key="3">
    <source>
        <dbReference type="Pfam" id="PF02894"/>
    </source>
</evidence>
<dbReference type="InterPro" id="IPR004104">
    <property type="entry name" value="Gfo/Idh/MocA-like_OxRdtase_C"/>
</dbReference>
<dbReference type="SUPFAM" id="SSF51735">
    <property type="entry name" value="NAD(P)-binding Rossmann-fold domains"/>
    <property type="match status" value="1"/>
</dbReference>